<dbReference type="PANTHER" id="PTHR45138">
    <property type="entry name" value="REGULATORY COMPONENTS OF SENSORY TRANSDUCTION SYSTEM"/>
    <property type="match status" value="1"/>
</dbReference>
<dbReference type="GO" id="GO:0052621">
    <property type="term" value="F:diguanylate cyclase activity"/>
    <property type="evidence" value="ECO:0007669"/>
    <property type="project" value="UniProtKB-EC"/>
</dbReference>
<dbReference type="PROSITE" id="PS50839">
    <property type="entry name" value="CHASE"/>
    <property type="match status" value="1"/>
</dbReference>
<feature type="domain" description="CHASE" evidence="9">
    <location>
        <begin position="109"/>
        <end position="210"/>
    </location>
</feature>
<proteinExistence type="predicted"/>
<dbReference type="InterPro" id="IPR043128">
    <property type="entry name" value="Rev_trsase/Diguanyl_cyclase"/>
</dbReference>
<sequence>MKMLASYAASHPATARGIIAGLLAVLLGGIFSGWEALENAEINQTKARLQLESDALARLIEARFEDQATTLQRLADRWEYQRTRHEIWRGDVGNLLKDYNNFQAIEWVDRHYRMRWIEPLEGNEEVVGFTYHPTHPNFDLLVQSQEAGQPLLSSSFELQQGGSGLAYYVPLYRPGYDADYFDGFLLGIFRVEVLVADLLRNLPQQRLSLDFLDENTVVFSRHTADTLPDSWSVRSSVQLGNNHGFSIMAYPTRQLLASSTTALPLMVLITGALASLSLCYALWLALISAQRLEALGSSNRALQSEFIRRQAIETSLQHNQARLKLILDMTDHSHDALFIIGLAPLELTYLNRTCWSELGYTEEELRNITAISPSDIMPEAATWTVALKQLAEQKSSTIFQQQARTRSGELIPLEISVKHLQRHGRDYLICVGRNNSEQLRVAARLEQLSHQDGLTGLFNRRYFDHTLTSEWRRLRRQELPLGLLMVDADHFKAYNDTLGHQAGDMALQMLADALSDCLLREGDCACRYGGEEFAVILPGADLNQCLQVAQRLHEAVAEMNISHPAAAAGRLTISIGAATIIPAAEWSPADLLKMADSALYQAKAQGRDRTSTDSHQFSSQV</sequence>
<dbReference type="EC" id="2.7.7.65" evidence="3"/>
<dbReference type="Pfam" id="PF00990">
    <property type="entry name" value="GGDEF"/>
    <property type="match status" value="1"/>
</dbReference>
<evidence type="ECO:0000256" key="4">
    <source>
        <dbReference type="ARBA" id="ARBA00022692"/>
    </source>
</evidence>
<protein>
    <recommendedName>
        <fullName evidence="3">diguanylate cyclase</fullName>
        <ecNumber evidence="3">2.7.7.65</ecNumber>
    </recommendedName>
</protein>
<dbReference type="PROSITE" id="PS50887">
    <property type="entry name" value="GGDEF"/>
    <property type="match status" value="1"/>
</dbReference>
<evidence type="ECO:0000259" key="10">
    <source>
        <dbReference type="PROSITE" id="PS50887"/>
    </source>
</evidence>
<dbReference type="GO" id="GO:0005886">
    <property type="term" value="C:plasma membrane"/>
    <property type="evidence" value="ECO:0007669"/>
    <property type="project" value="UniProtKB-SubCell"/>
</dbReference>
<evidence type="ECO:0000256" key="3">
    <source>
        <dbReference type="ARBA" id="ARBA00012528"/>
    </source>
</evidence>
<dbReference type="Gene3D" id="3.30.450.350">
    <property type="entry name" value="CHASE domain"/>
    <property type="match status" value="1"/>
</dbReference>
<name>A0A7V1FSA0_9GAMM</name>
<dbReference type="EMBL" id="DRFO01000020">
    <property type="protein sequence ID" value="HDZ56432.1"/>
    <property type="molecule type" value="Genomic_DNA"/>
</dbReference>
<dbReference type="InterPro" id="IPR050469">
    <property type="entry name" value="Diguanylate_Cyclase"/>
</dbReference>
<comment type="cofactor">
    <cofactor evidence="1">
        <name>Mg(2+)</name>
        <dbReference type="ChEBI" id="CHEBI:18420"/>
    </cofactor>
</comment>
<dbReference type="Gene3D" id="3.30.70.270">
    <property type="match status" value="1"/>
</dbReference>
<evidence type="ECO:0000256" key="2">
    <source>
        <dbReference type="ARBA" id="ARBA00004533"/>
    </source>
</evidence>
<evidence type="ECO:0000256" key="8">
    <source>
        <dbReference type="SAM" id="Phobius"/>
    </source>
</evidence>
<dbReference type="CDD" id="cd01949">
    <property type="entry name" value="GGDEF"/>
    <property type="match status" value="1"/>
</dbReference>
<evidence type="ECO:0000259" key="9">
    <source>
        <dbReference type="PROSITE" id="PS50839"/>
    </source>
</evidence>
<dbReference type="GO" id="GO:1902201">
    <property type="term" value="P:negative regulation of bacterial-type flagellum-dependent cell motility"/>
    <property type="evidence" value="ECO:0007669"/>
    <property type="project" value="TreeGrafter"/>
</dbReference>
<feature type="domain" description="GGDEF" evidence="10">
    <location>
        <begin position="479"/>
        <end position="615"/>
    </location>
</feature>
<comment type="caution">
    <text evidence="11">The sequence shown here is derived from an EMBL/GenBank/DDBJ whole genome shotgun (WGS) entry which is preliminary data.</text>
</comment>
<gene>
    <name evidence="11" type="ORF">ENH64_08140</name>
</gene>
<dbReference type="Gene3D" id="3.30.450.20">
    <property type="entry name" value="PAS domain"/>
    <property type="match status" value="1"/>
</dbReference>
<comment type="catalytic activity">
    <reaction evidence="7">
        <text>2 GTP = 3',3'-c-di-GMP + 2 diphosphate</text>
        <dbReference type="Rhea" id="RHEA:24898"/>
        <dbReference type="ChEBI" id="CHEBI:33019"/>
        <dbReference type="ChEBI" id="CHEBI:37565"/>
        <dbReference type="ChEBI" id="CHEBI:58805"/>
        <dbReference type="EC" id="2.7.7.65"/>
    </reaction>
</comment>
<keyword evidence="4 8" id="KW-0812">Transmembrane</keyword>
<dbReference type="FunFam" id="3.30.70.270:FF:000001">
    <property type="entry name" value="Diguanylate cyclase domain protein"/>
    <property type="match status" value="1"/>
</dbReference>
<dbReference type="SMART" id="SM00267">
    <property type="entry name" value="GGDEF"/>
    <property type="match status" value="1"/>
</dbReference>
<evidence type="ECO:0000256" key="5">
    <source>
        <dbReference type="ARBA" id="ARBA00022989"/>
    </source>
</evidence>
<dbReference type="InterPro" id="IPR042240">
    <property type="entry name" value="CHASE_sf"/>
</dbReference>
<accession>A0A7V1FSA0</accession>
<dbReference type="PANTHER" id="PTHR45138:SF9">
    <property type="entry name" value="DIGUANYLATE CYCLASE DGCM-RELATED"/>
    <property type="match status" value="1"/>
</dbReference>
<dbReference type="InterPro" id="IPR029787">
    <property type="entry name" value="Nucleotide_cyclase"/>
</dbReference>
<organism evidence="11">
    <name type="scientific">Halopseudomonas xinjiangensis</name>
    <dbReference type="NCBI Taxonomy" id="487184"/>
    <lineage>
        <taxon>Bacteria</taxon>
        <taxon>Pseudomonadati</taxon>
        <taxon>Pseudomonadota</taxon>
        <taxon>Gammaproteobacteria</taxon>
        <taxon>Pseudomonadales</taxon>
        <taxon>Pseudomonadaceae</taxon>
        <taxon>Halopseudomonas</taxon>
    </lineage>
</organism>
<feature type="transmembrane region" description="Helical" evidence="8">
    <location>
        <begin position="262"/>
        <end position="286"/>
    </location>
</feature>
<dbReference type="SUPFAM" id="SSF55073">
    <property type="entry name" value="Nucleotide cyclase"/>
    <property type="match status" value="1"/>
</dbReference>
<reference evidence="11" key="1">
    <citation type="journal article" date="2020" name="mSystems">
        <title>Genome- and Community-Level Interaction Insights into Carbon Utilization and Element Cycling Functions of Hydrothermarchaeota in Hydrothermal Sediment.</title>
        <authorList>
            <person name="Zhou Z."/>
            <person name="Liu Y."/>
            <person name="Xu W."/>
            <person name="Pan J."/>
            <person name="Luo Z.H."/>
            <person name="Li M."/>
        </authorList>
    </citation>
    <scope>NUCLEOTIDE SEQUENCE [LARGE SCALE GENOMIC DNA]</scope>
    <source>
        <strain evidence="11">HyVt-324</strain>
    </source>
</reference>
<dbReference type="Pfam" id="PF03924">
    <property type="entry name" value="CHASE"/>
    <property type="match status" value="1"/>
</dbReference>
<dbReference type="SUPFAM" id="SSF55785">
    <property type="entry name" value="PYP-like sensor domain (PAS domain)"/>
    <property type="match status" value="1"/>
</dbReference>
<keyword evidence="5 8" id="KW-1133">Transmembrane helix</keyword>
<dbReference type="NCBIfam" id="TIGR00254">
    <property type="entry name" value="GGDEF"/>
    <property type="match status" value="1"/>
</dbReference>
<dbReference type="SMART" id="SM01079">
    <property type="entry name" value="CHASE"/>
    <property type="match status" value="1"/>
</dbReference>
<dbReference type="AlphaFoldDB" id="A0A7V1FSA0"/>
<dbReference type="Proteomes" id="UP000885703">
    <property type="component" value="Unassembled WGS sequence"/>
</dbReference>
<dbReference type="InterPro" id="IPR000160">
    <property type="entry name" value="GGDEF_dom"/>
</dbReference>
<evidence type="ECO:0000256" key="1">
    <source>
        <dbReference type="ARBA" id="ARBA00001946"/>
    </source>
</evidence>
<comment type="subcellular location">
    <subcellularLocation>
        <location evidence="2">Cell inner membrane</location>
    </subcellularLocation>
</comment>
<evidence type="ECO:0000256" key="7">
    <source>
        <dbReference type="ARBA" id="ARBA00034247"/>
    </source>
</evidence>
<evidence type="ECO:0000313" key="11">
    <source>
        <dbReference type="EMBL" id="HDZ56432.1"/>
    </source>
</evidence>
<dbReference type="InterPro" id="IPR035965">
    <property type="entry name" value="PAS-like_dom_sf"/>
</dbReference>
<evidence type="ECO:0000256" key="6">
    <source>
        <dbReference type="ARBA" id="ARBA00023136"/>
    </source>
</evidence>
<dbReference type="GO" id="GO:0007165">
    <property type="term" value="P:signal transduction"/>
    <property type="evidence" value="ECO:0007669"/>
    <property type="project" value="UniProtKB-ARBA"/>
</dbReference>
<dbReference type="InterPro" id="IPR006189">
    <property type="entry name" value="CHASE_dom"/>
</dbReference>
<keyword evidence="6 8" id="KW-0472">Membrane</keyword>
<dbReference type="GO" id="GO:0043709">
    <property type="term" value="P:cell adhesion involved in single-species biofilm formation"/>
    <property type="evidence" value="ECO:0007669"/>
    <property type="project" value="TreeGrafter"/>
</dbReference>